<evidence type="ECO:0000313" key="2">
    <source>
        <dbReference type="Proteomes" id="UP000594260"/>
    </source>
</evidence>
<name>A0A7M7K032_VARDE</name>
<protein>
    <submittedName>
        <fullName evidence="1">Uncharacterized protein</fullName>
    </submittedName>
</protein>
<dbReference type="GeneID" id="111247184"/>
<sequence length="588" mass="65108">MDELRTIRRATKEKLQKAAPLMCNGRLYDLSLEKWQLANQAMQKGLPKQVLANMLDKSGHAKNNAPDPRLRPQTPSQRVVSQKEAFLTPILPANQPVPCSIVCDHNGDMSLRIGHLQVPMEQMSELANFVDISALSQMASALRSAGVPVVHYGNHMTMVPSFVPSPENDIVMRIHALNGEPVQVELSAGGKSFCLPGQEESLNRLLDSSSDMAFPIMKLLARHGIPAEFDCNRRTLTTALSSKSRPMTLKATPITPSLTLPLRHVTTSPQVQPSPNKPERVKIGKSTFDLPMQWPSILEAVQSNQIVAAKVQKVSEERGLAMPDKIQNIIFTKIMQMRNQLMPVIRGGDCIFVMNGNPFSMLTQPEKLSNALRDADVPRELVRDAMMRVGLPAKNTQNGLQITLPSQQTCLLDNMANYKIFEYKIMRERDSVTIMAGPKSYRLPEDAHELKRAMDSGKVLPLELMDSLNRNGISCNVNMASGIITMSLPGQGLSLPLPMTGKMSLKLHPLEGPLGTSYMLEYDGGRLHLPSQIDKLNQLIAQGTINSYDVLHLFLQNTLVPYQFDKARMVHVIEVAGQKLNVLPSSLD</sequence>
<organism evidence="1 2">
    <name type="scientific">Varroa destructor</name>
    <name type="common">Honeybee mite</name>
    <dbReference type="NCBI Taxonomy" id="109461"/>
    <lineage>
        <taxon>Eukaryota</taxon>
        <taxon>Metazoa</taxon>
        <taxon>Ecdysozoa</taxon>
        <taxon>Arthropoda</taxon>
        <taxon>Chelicerata</taxon>
        <taxon>Arachnida</taxon>
        <taxon>Acari</taxon>
        <taxon>Parasitiformes</taxon>
        <taxon>Mesostigmata</taxon>
        <taxon>Gamasina</taxon>
        <taxon>Dermanyssoidea</taxon>
        <taxon>Varroidae</taxon>
        <taxon>Varroa</taxon>
    </lineage>
</organism>
<dbReference type="AlphaFoldDB" id="A0A7M7K032"/>
<accession>A0A7M7K032</accession>
<keyword evidence="2" id="KW-1185">Reference proteome</keyword>
<dbReference type="RefSeq" id="XP_022653566.1">
    <property type="nucleotide sequence ID" value="XM_022797831.1"/>
</dbReference>
<evidence type="ECO:0000313" key="1">
    <source>
        <dbReference type="EnsemblMetazoa" id="XP_022653566"/>
    </source>
</evidence>
<proteinExistence type="predicted"/>
<reference evidence="1" key="1">
    <citation type="submission" date="2021-01" db="UniProtKB">
        <authorList>
            <consortium name="EnsemblMetazoa"/>
        </authorList>
    </citation>
    <scope>IDENTIFICATION</scope>
</reference>
<dbReference type="Proteomes" id="UP000594260">
    <property type="component" value="Unplaced"/>
</dbReference>
<dbReference type="EnsemblMetazoa" id="XM_022797831">
    <property type="protein sequence ID" value="XP_022653566"/>
    <property type="gene ID" value="LOC111247184"/>
</dbReference>